<dbReference type="InterPro" id="IPR001279">
    <property type="entry name" value="Metallo-B-lactamas"/>
</dbReference>
<evidence type="ECO:0000313" key="3">
    <source>
        <dbReference type="EMBL" id="EXI86251.1"/>
    </source>
</evidence>
<evidence type="ECO:0000313" key="4">
    <source>
        <dbReference type="Proteomes" id="UP000022141"/>
    </source>
</evidence>
<dbReference type="GO" id="GO:0016787">
    <property type="term" value="F:hydrolase activity"/>
    <property type="evidence" value="ECO:0007669"/>
    <property type="project" value="UniProtKB-KW"/>
</dbReference>
<keyword evidence="4" id="KW-1185">Reference proteome</keyword>
<reference evidence="3" key="1">
    <citation type="submission" date="2014-02" db="EMBL/GenBank/DDBJ databases">
        <title>Expanding our view of genomic diversity in Candidatus Accumulibacter clades.</title>
        <authorList>
            <person name="Skennerton C.T."/>
            <person name="Barr J.J."/>
            <person name="Slater F.R."/>
            <person name="Bond P.L."/>
            <person name="Tyson G.W."/>
        </authorList>
    </citation>
    <scope>NUCLEOTIDE SEQUENCE [LARGE SCALE GENOMIC DNA]</scope>
</reference>
<gene>
    <name evidence="3" type="ORF">AW11_03028</name>
</gene>
<dbReference type="PANTHER" id="PTHR43546:SF3">
    <property type="entry name" value="UPF0173 METAL-DEPENDENT HYDROLASE MJ1163"/>
    <property type="match status" value="1"/>
</dbReference>
<evidence type="ECO:0000256" key="1">
    <source>
        <dbReference type="SAM" id="SignalP"/>
    </source>
</evidence>
<sequence length="325" mass="33735">MRKAGLLCAALTLATVVSTVGLAQAAGGVVKVTPLGSHDGEFCSLDRAIVFEDPDGTRILYDAGRTVRGPDDPRLGRIDALLLSHVHGDHLGDLIQPSANAGECGKPDFSVKVTPNSNTANIVVAKKASLLVGSEMGSFFASRIKELGGDPKQVQLVRFGASAKVGGVQVTTVPAAHSNGLQPAFLDPAHRDALSRNGLTAYVGPPTGYVLRFSNGLVAYLSGDTGITAEQDLVVRGYYKANLVVINIGDVFTTGPMEAAHVVNELVKPNSVIVSHANEASTRDGKLRPDTKAAAFRTASKVPTHLPLSGVTMAFDGKGTCVAGC</sequence>
<dbReference type="Proteomes" id="UP000022141">
    <property type="component" value="Unassembled WGS sequence"/>
</dbReference>
<dbReference type="eggNOG" id="COG2220">
    <property type="taxonomic scope" value="Bacteria"/>
</dbReference>
<dbReference type="SUPFAM" id="SSF56281">
    <property type="entry name" value="Metallo-hydrolase/oxidoreductase"/>
    <property type="match status" value="1"/>
</dbReference>
<feature type="domain" description="Metallo-beta-lactamase" evidence="2">
    <location>
        <begin position="57"/>
        <end position="266"/>
    </location>
</feature>
<dbReference type="Pfam" id="PF12706">
    <property type="entry name" value="Lactamase_B_2"/>
    <property type="match status" value="1"/>
</dbReference>
<dbReference type="EMBL" id="JEMY01000044">
    <property type="protein sequence ID" value="EXI86251.1"/>
    <property type="molecule type" value="Genomic_DNA"/>
</dbReference>
<protein>
    <submittedName>
        <fullName evidence="3">Metal-dependent hydrolase</fullName>
    </submittedName>
</protein>
<keyword evidence="1" id="KW-0732">Signal</keyword>
<comment type="caution">
    <text evidence="3">The sequence shown here is derived from an EMBL/GenBank/DDBJ whole genome shotgun (WGS) entry which is preliminary data.</text>
</comment>
<accession>A0A011PF89</accession>
<dbReference type="InterPro" id="IPR050114">
    <property type="entry name" value="UPF0173_UPF0282_UlaG_hydrolase"/>
</dbReference>
<name>A0A011PF89_ACCRE</name>
<evidence type="ECO:0000259" key="2">
    <source>
        <dbReference type="Pfam" id="PF12706"/>
    </source>
</evidence>
<dbReference type="InterPro" id="IPR036866">
    <property type="entry name" value="RibonucZ/Hydroxyglut_hydro"/>
</dbReference>
<organism evidence="3 4">
    <name type="scientific">Accumulibacter regalis</name>
    <dbReference type="NCBI Taxonomy" id="522306"/>
    <lineage>
        <taxon>Bacteria</taxon>
        <taxon>Pseudomonadati</taxon>
        <taxon>Pseudomonadota</taxon>
        <taxon>Betaproteobacteria</taxon>
        <taxon>Candidatus Accumulibacter</taxon>
    </lineage>
</organism>
<keyword evidence="3" id="KW-0378">Hydrolase</keyword>
<feature type="chain" id="PRO_5001461309" evidence="1">
    <location>
        <begin position="26"/>
        <end position="325"/>
    </location>
</feature>
<dbReference type="Gene3D" id="3.60.15.10">
    <property type="entry name" value="Ribonuclease Z/Hydroxyacylglutathione hydrolase-like"/>
    <property type="match status" value="1"/>
</dbReference>
<proteinExistence type="predicted"/>
<feature type="signal peptide" evidence="1">
    <location>
        <begin position="1"/>
        <end position="25"/>
    </location>
</feature>
<dbReference type="PANTHER" id="PTHR43546">
    <property type="entry name" value="UPF0173 METAL-DEPENDENT HYDROLASE MJ1163-RELATED"/>
    <property type="match status" value="1"/>
</dbReference>
<dbReference type="STRING" id="1454004.AW11_03028"/>
<dbReference type="PATRIC" id="fig|1454004.3.peg.3124"/>
<dbReference type="AlphaFoldDB" id="A0A011PF89"/>